<accession>A0AAV3RY16</accession>
<comment type="caution">
    <text evidence="2">The sequence shown here is derived from an EMBL/GenBank/DDBJ whole genome shotgun (WGS) entry which is preliminary data.</text>
</comment>
<protein>
    <submittedName>
        <fullName evidence="2">Uncharacterized protein</fullName>
    </submittedName>
</protein>
<feature type="compositionally biased region" description="Basic and acidic residues" evidence="1">
    <location>
        <begin position="120"/>
        <end position="135"/>
    </location>
</feature>
<dbReference type="AlphaFoldDB" id="A0AAV3RY16"/>
<organism evidence="2 3">
    <name type="scientific">Lithospermum erythrorhizon</name>
    <name type="common">Purple gromwell</name>
    <name type="synonym">Lithospermum officinale var. erythrorhizon</name>
    <dbReference type="NCBI Taxonomy" id="34254"/>
    <lineage>
        <taxon>Eukaryota</taxon>
        <taxon>Viridiplantae</taxon>
        <taxon>Streptophyta</taxon>
        <taxon>Embryophyta</taxon>
        <taxon>Tracheophyta</taxon>
        <taxon>Spermatophyta</taxon>
        <taxon>Magnoliopsida</taxon>
        <taxon>eudicotyledons</taxon>
        <taxon>Gunneridae</taxon>
        <taxon>Pentapetalae</taxon>
        <taxon>asterids</taxon>
        <taxon>lamiids</taxon>
        <taxon>Boraginales</taxon>
        <taxon>Boraginaceae</taxon>
        <taxon>Boraginoideae</taxon>
        <taxon>Lithospermeae</taxon>
        <taxon>Lithospermum</taxon>
    </lineage>
</organism>
<proteinExistence type="predicted"/>
<evidence type="ECO:0000313" key="3">
    <source>
        <dbReference type="Proteomes" id="UP001454036"/>
    </source>
</evidence>
<dbReference type="EMBL" id="BAABME010012562">
    <property type="protein sequence ID" value="GAA0185262.1"/>
    <property type="molecule type" value="Genomic_DNA"/>
</dbReference>
<reference evidence="2 3" key="1">
    <citation type="submission" date="2024-01" db="EMBL/GenBank/DDBJ databases">
        <title>The complete chloroplast genome sequence of Lithospermum erythrorhizon: insights into the phylogenetic relationship among Boraginaceae species and the maternal lineages of purple gromwells.</title>
        <authorList>
            <person name="Okada T."/>
            <person name="Watanabe K."/>
        </authorList>
    </citation>
    <scope>NUCLEOTIDE SEQUENCE [LARGE SCALE GENOMIC DNA]</scope>
</reference>
<sequence>MVEPYNPYRFSWQFVYAPTIPGLNSNTREMVDLSTCLEFWRTGILSRARQTVTFPCSTSPHTPPAGYRTWLNKLFPSEAPRSSYVKHGKWKSLPTSVHPSILVFQPSGSSKRKHSSSSIVEDRGPKNARGVRKDASSSSGSNVASPVRRSPEGVTPSAVPDSVVEVSSYFSSQEHTELVDTVESTKCLAIEGKSLETVLKEEESAIDTFKVLSQMSLVSSPAGTSETLQKISLLRVTFEDHSLKTRDET</sequence>
<dbReference type="Proteomes" id="UP001454036">
    <property type="component" value="Unassembled WGS sequence"/>
</dbReference>
<evidence type="ECO:0000256" key="1">
    <source>
        <dbReference type="SAM" id="MobiDB-lite"/>
    </source>
</evidence>
<gene>
    <name evidence="2" type="ORF">LIER_32550</name>
</gene>
<name>A0AAV3RY16_LITER</name>
<evidence type="ECO:0000313" key="2">
    <source>
        <dbReference type="EMBL" id="GAA0185262.1"/>
    </source>
</evidence>
<feature type="region of interest" description="Disordered" evidence="1">
    <location>
        <begin position="104"/>
        <end position="159"/>
    </location>
</feature>
<keyword evidence="3" id="KW-1185">Reference proteome</keyword>